<dbReference type="Proteomes" id="UP001286313">
    <property type="component" value="Unassembled WGS sequence"/>
</dbReference>
<reference evidence="2" key="1">
    <citation type="submission" date="2023-10" db="EMBL/GenBank/DDBJ databases">
        <title>Genome assemblies of two species of porcelain crab, Petrolisthes cinctipes and Petrolisthes manimaculis (Anomura: Porcellanidae).</title>
        <authorList>
            <person name="Angst P."/>
        </authorList>
    </citation>
    <scope>NUCLEOTIDE SEQUENCE</scope>
    <source>
        <strain evidence="2">PB745_01</strain>
        <tissue evidence="2">Gill</tissue>
    </source>
</reference>
<gene>
    <name evidence="2" type="ORF">Pcinc_014527</name>
</gene>
<dbReference type="AlphaFoldDB" id="A0AAE1FXM2"/>
<feature type="signal peptide" evidence="1">
    <location>
        <begin position="1"/>
        <end position="27"/>
    </location>
</feature>
<proteinExistence type="predicted"/>
<evidence type="ECO:0000313" key="3">
    <source>
        <dbReference type="Proteomes" id="UP001286313"/>
    </source>
</evidence>
<accession>A0AAE1FXM2</accession>
<dbReference type="EMBL" id="JAWQEG010001266">
    <property type="protein sequence ID" value="KAK3881012.1"/>
    <property type="molecule type" value="Genomic_DNA"/>
</dbReference>
<sequence>MLCLRVLLSQVLVLVVLVLVVVGVTEGALLNLLCPFPEGEVHGSEVECGEYTACEWSEGVCLLKEPDSSSYRVVTETKDTGRGFQVLGLGATRISAATLG</sequence>
<organism evidence="2 3">
    <name type="scientific">Petrolisthes cinctipes</name>
    <name type="common">Flat porcelain crab</name>
    <dbReference type="NCBI Taxonomy" id="88211"/>
    <lineage>
        <taxon>Eukaryota</taxon>
        <taxon>Metazoa</taxon>
        <taxon>Ecdysozoa</taxon>
        <taxon>Arthropoda</taxon>
        <taxon>Crustacea</taxon>
        <taxon>Multicrustacea</taxon>
        <taxon>Malacostraca</taxon>
        <taxon>Eumalacostraca</taxon>
        <taxon>Eucarida</taxon>
        <taxon>Decapoda</taxon>
        <taxon>Pleocyemata</taxon>
        <taxon>Anomura</taxon>
        <taxon>Galatheoidea</taxon>
        <taxon>Porcellanidae</taxon>
        <taxon>Petrolisthes</taxon>
    </lineage>
</organism>
<keyword evidence="3" id="KW-1185">Reference proteome</keyword>
<evidence type="ECO:0000313" key="2">
    <source>
        <dbReference type="EMBL" id="KAK3881012.1"/>
    </source>
</evidence>
<feature type="chain" id="PRO_5041998036" evidence="1">
    <location>
        <begin position="28"/>
        <end position="100"/>
    </location>
</feature>
<name>A0AAE1FXM2_PETCI</name>
<keyword evidence="1" id="KW-0732">Signal</keyword>
<evidence type="ECO:0000256" key="1">
    <source>
        <dbReference type="SAM" id="SignalP"/>
    </source>
</evidence>
<comment type="caution">
    <text evidence="2">The sequence shown here is derived from an EMBL/GenBank/DDBJ whole genome shotgun (WGS) entry which is preliminary data.</text>
</comment>
<protein>
    <submittedName>
        <fullName evidence="2">Uncharacterized protein</fullName>
    </submittedName>
</protein>